<organism evidence="2 3">
    <name type="scientific">Roseburia intestinalis</name>
    <dbReference type="NCBI Taxonomy" id="166486"/>
    <lineage>
        <taxon>Bacteria</taxon>
        <taxon>Bacillati</taxon>
        <taxon>Bacillota</taxon>
        <taxon>Clostridia</taxon>
        <taxon>Lachnospirales</taxon>
        <taxon>Lachnospiraceae</taxon>
        <taxon>Roseburia</taxon>
    </lineage>
</organism>
<dbReference type="AlphaFoldDB" id="A0A3R6CGG6"/>
<gene>
    <name evidence="2" type="ORF">DW927_12365</name>
    <name evidence="1" type="ORF">GCK47_17560</name>
</gene>
<dbReference type="Proteomes" id="UP000479531">
    <property type="component" value="Unassembled WGS sequence"/>
</dbReference>
<dbReference type="RefSeq" id="WP_118591879.1">
    <property type="nucleotide sequence ID" value="NZ_QSFP01000013.1"/>
</dbReference>
<reference evidence="1 4" key="2">
    <citation type="submission" date="2019-10" db="EMBL/GenBank/DDBJ databases">
        <title>Roseburia spp. ameliorate alcoholic fatty liver via restoration of gut barrier function.</title>
        <authorList>
            <person name="Seo B."/>
            <person name="Ko G."/>
        </authorList>
    </citation>
    <scope>NUCLEOTIDE SEQUENCE [LARGE SCALE GENOMIC DNA]</scope>
    <source>
        <strain evidence="1 4">SNUG30017</strain>
    </source>
</reference>
<name>A0A3R6CGG6_9FIRM</name>
<evidence type="ECO:0000313" key="4">
    <source>
        <dbReference type="Proteomes" id="UP000479531"/>
    </source>
</evidence>
<proteinExistence type="predicted"/>
<comment type="caution">
    <text evidence="2">The sequence shown here is derived from an EMBL/GenBank/DDBJ whole genome shotgun (WGS) entry which is preliminary data.</text>
</comment>
<reference evidence="2 3" key="1">
    <citation type="submission" date="2018-08" db="EMBL/GenBank/DDBJ databases">
        <title>A genome reference for cultivated species of the human gut microbiota.</title>
        <authorList>
            <person name="Zou Y."/>
            <person name="Xue W."/>
            <person name="Luo G."/>
        </authorList>
    </citation>
    <scope>NUCLEOTIDE SEQUENCE [LARGE SCALE GENOMIC DNA]</scope>
    <source>
        <strain evidence="2 3">AM43-11</strain>
    </source>
</reference>
<dbReference type="EMBL" id="QSFP01000013">
    <property type="protein sequence ID" value="RHA66324.1"/>
    <property type="molecule type" value="Genomic_DNA"/>
</dbReference>
<evidence type="ECO:0000313" key="3">
    <source>
        <dbReference type="Proteomes" id="UP000284465"/>
    </source>
</evidence>
<sequence>MKYVKTETVLDEIDWGNGRKFKCHSYWNDDTSFALDIGDGELTDKDDNPYFIHCEYNCDNGMWHHIFEIWFEDDDTCSIYDIPESDRNEYLSETEIEELRGIIYNLCKDKINL</sequence>
<dbReference type="EMBL" id="WGGT01000036">
    <property type="protein sequence ID" value="MVQ47433.1"/>
    <property type="molecule type" value="Genomic_DNA"/>
</dbReference>
<accession>A0A3R6CGG6</accession>
<evidence type="ECO:0000313" key="2">
    <source>
        <dbReference type="EMBL" id="RHA66324.1"/>
    </source>
</evidence>
<dbReference type="Proteomes" id="UP000284465">
    <property type="component" value="Unassembled WGS sequence"/>
</dbReference>
<evidence type="ECO:0000313" key="1">
    <source>
        <dbReference type="EMBL" id="MVQ47433.1"/>
    </source>
</evidence>
<protein>
    <submittedName>
        <fullName evidence="2">Uncharacterized protein</fullName>
    </submittedName>
</protein>